<accession>A0A6G8MXY9</accession>
<evidence type="ECO:0000313" key="1">
    <source>
        <dbReference type="EMBL" id="QIN54195.1"/>
    </source>
</evidence>
<organism evidence="1 2">
    <name type="scientific">Cedratvirus kamchatka</name>
    <dbReference type="NCBI Taxonomy" id="2716914"/>
    <lineage>
        <taxon>Viruses</taxon>
        <taxon>Pithoviruses</taxon>
        <taxon>Orthocedratvirinae</taxon>
        <taxon>Alphacedratvirus</taxon>
        <taxon>Alphacedratvirus rossiense</taxon>
    </lineage>
</organism>
<protein>
    <submittedName>
        <fullName evidence="1">Uncharacterized protein</fullName>
    </submittedName>
</protein>
<name>A0A6G8MXY9_9VIRU</name>
<reference evidence="1" key="1">
    <citation type="submission" date="2019-12" db="EMBL/GenBank/DDBJ databases">
        <title>The DNA Methylation Landscape of Giant Viruses.</title>
        <authorList>
            <person name="Jeudy S."/>
            <person name="Rigou S."/>
            <person name="Alempic J.-M."/>
            <person name="Claverie J.-M."/>
            <person name="Abergel C."/>
            <person name="Legendre M."/>
        </authorList>
    </citation>
    <scope>NUCLEOTIDE SEQUENCE</scope>
    <source>
        <strain evidence="1">P4</strain>
    </source>
</reference>
<keyword evidence="2" id="KW-1185">Reference proteome</keyword>
<sequence>MDSAYSLVLMQPVTERNKTKYTLFDLCVLHLYQNQRLEKALQVCERSKFSLYKVLHIEEQETIFGEFRLYSPEGQLLLQESKEGELFIYDRNGNSTLHLEGSKEYSLVTPSLGIVYESCPRHKEGEKLILEKMFVFSDQGNLVALVYSLEGKVILNYVPYGFCFVLAREERISFRDYFATMLYTKSMNELDYYL</sequence>
<dbReference type="Proteomes" id="UP001224087">
    <property type="component" value="Segment"/>
</dbReference>
<proteinExistence type="predicted"/>
<gene>
    <name evidence="1" type="primary">ck70</name>
</gene>
<evidence type="ECO:0000313" key="2">
    <source>
        <dbReference type="Proteomes" id="UP001224087"/>
    </source>
</evidence>
<dbReference type="EMBL" id="MN873693">
    <property type="protein sequence ID" value="QIN54195.1"/>
    <property type="molecule type" value="Genomic_DNA"/>
</dbReference>